<dbReference type="AlphaFoldDB" id="A0AA35JGY4"/>
<evidence type="ECO:0000313" key="3">
    <source>
        <dbReference type="EMBL" id="CAI4060014.1"/>
    </source>
</evidence>
<dbReference type="InterPro" id="IPR012470">
    <property type="entry name" value="Pup1-like"/>
</dbReference>
<evidence type="ECO:0000256" key="1">
    <source>
        <dbReference type="SAM" id="MobiDB-lite"/>
    </source>
</evidence>
<dbReference type="EMBL" id="OX365916">
    <property type="protein sequence ID" value="CAI4060014.1"/>
    <property type="molecule type" value="Genomic_DNA"/>
</dbReference>
<feature type="transmembrane region" description="Helical" evidence="2">
    <location>
        <begin position="97"/>
        <end position="114"/>
    </location>
</feature>
<reference evidence="3" key="1">
    <citation type="submission" date="2022-10" db="EMBL/GenBank/DDBJ databases">
        <authorList>
            <person name="Byrne P K."/>
        </authorList>
    </citation>
    <scope>NUCLEOTIDE SEQUENCE</scope>
    <source>
        <strain evidence="3">CBS7001</strain>
    </source>
</reference>
<sequence length="339" mass="38768">MLGKEESQNAHSGQEIENELPFMERPWFKKAYEKAIEFHERDELLDARDRLELSKAYRSIAKAQMWGGWLGFSTVFFTPFAYRYYKTNAIKGVRVPRNFVLGVMALFFATNIAGRSMYKRKLNERDPTGALNDSYANNYGDNDFEAAQPDQTQEVPRNQRQYDMMRLLNLGAPSKWSMYFYITYQNPERRLPDPKVKLEQIKKSGVFNGSPFLNQRDPIGLYRNKGKKSLGRNEWGKDDNDSLSSWEKARNGEDGSLSSWENIRSLGKGQLQAPDAQKEDGFDVFGSGFSDDSNDIGKSSSDERLLPSGNDRINVCPKTPIPTIPVKTYLFTTISCSYV</sequence>
<organism evidence="3 4">
    <name type="scientific">Saccharomyces uvarum</name>
    <name type="common">Yeast</name>
    <name type="synonym">Saccharomyces bayanus var. uvarum</name>
    <dbReference type="NCBI Taxonomy" id="230603"/>
    <lineage>
        <taxon>Eukaryota</taxon>
        <taxon>Fungi</taxon>
        <taxon>Dikarya</taxon>
        <taxon>Ascomycota</taxon>
        <taxon>Saccharomycotina</taxon>
        <taxon>Saccharomycetes</taxon>
        <taxon>Saccharomycetales</taxon>
        <taxon>Saccharomycetaceae</taxon>
        <taxon>Saccharomyces</taxon>
    </lineage>
</organism>
<gene>
    <name evidence="3" type="primary">SUVC05G1250</name>
    <name evidence="3" type="ORF">SUVC_05G1250</name>
</gene>
<name>A0AA35JGY4_SACUV</name>
<keyword evidence="2" id="KW-0812">Transmembrane</keyword>
<evidence type="ECO:0000313" key="4">
    <source>
        <dbReference type="Proteomes" id="UP001162090"/>
    </source>
</evidence>
<dbReference type="Pfam" id="PF07954">
    <property type="entry name" value="DUF1689"/>
    <property type="match status" value="1"/>
</dbReference>
<feature type="region of interest" description="Disordered" evidence="1">
    <location>
        <begin position="224"/>
        <end position="258"/>
    </location>
</feature>
<keyword evidence="2" id="KW-1133">Transmembrane helix</keyword>
<accession>A0AA35JGY4</accession>
<feature type="transmembrane region" description="Helical" evidence="2">
    <location>
        <begin position="65"/>
        <end position="85"/>
    </location>
</feature>
<keyword evidence="2" id="KW-0472">Membrane</keyword>
<evidence type="ECO:0000256" key="2">
    <source>
        <dbReference type="SAM" id="Phobius"/>
    </source>
</evidence>
<proteinExistence type="predicted"/>
<protein>
    <recommendedName>
        <fullName evidence="5">YIL077C-like protein</fullName>
    </recommendedName>
</protein>
<evidence type="ECO:0008006" key="5">
    <source>
        <dbReference type="Google" id="ProtNLM"/>
    </source>
</evidence>
<dbReference type="Proteomes" id="UP001162090">
    <property type="component" value="Chromosome 5"/>
</dbReference>